<proteinExistence type="inferred from homology"/>
<dbReference type="GO" id="GO:0045040">
    <property type="term" value="P:protein insertion into mitochondrial outer membrane"/>
    <property type="evidence" value="ECO:0007669"/>
    <property type="project" value="TreeGrafter"/>
</dbReference>
<dbReference type="AlphaFoldDB" id="A0A158Q6Y3"/>
<dbReference type="Pfam" id="PF01103">
    <property type="entry name" value="Omp85"/>
    <property type="match status" value="1"/>
</dbReference>
<accession>A0A158Q6Y3</accession>
<evidence type="ECO:0000313" key="8">
    <source>
        <dbReference type="WBParaSite" id="EEL_0000092101-mRNA-1"/>
    </source>
</evidence>
<evidence type="ECO:0000259" key="6">
    <source>
        <dbReference type="Pfam" id="PF01103"/>
    </source>
</evidence>
<dbReference type="GO" id="GO:0033108">
    <property type="term" value="P:mitochondrial respiratory chain complex assembly"/>
    <property type="evidence" value="ECO:0007669"/>
    <property type="project" value="TreeGrafter"/>
</dbReference>
<comment type="subcellular location">
    <subcellularLocation>
        <location evidence="1">Mitochondrion outer membrane</location>
        <topology evidence="1">Multi-pass membrane protein</topology>
    </subcellularLocation>
</comment>
<feature type="domain" description="Bacterial surface antigen (D15)" evidence="6">
    <location>
        <begin position="150"/>
        <end position="459"/>
    </location>
</feature>
<dbReference type="Proteomes" id="UP000050640">
    <property type="component" value="Unplaced"/>
</dbReference>
<protein>
    <submittedName>
        <fullName evidence="8">Bac_surface_Ag domain-containing protein</fullName>
    </submittedName>
</protein>
<keyword evidence="3" id="KW-1134">Transmembrane beta strand</keyword>
<dbReference type="PANTHER" id="PTHR12815:SF18">
    <property type="entry name" value="SORTING AND ASSEMBLY MACHINERY COMPONENT 50 HOMOLOG"/>
    <property type="match status" value="1"/>
</dbReference>
<evidence type="ECO:0000256" key="4">
    <source>
        <dbReference type="ARBA" id="ARBA00022692"/>
    </source>
</evidence>
<sequence>MNTMIYSNITFSTFALLQMSTIKTKTYHLADVLYGKCDNQPVIVEAVQFHGVKITKTDALLKEIGYLYTVSSLPELIRCCSLAAKHLREVGLVDSVTPLIDSADGKRGKYIVDFVIKEPKSFTLGVKASLAGMTSRGETDYSLNAGKESFAGRGESVNACYSCTFEGNQTFNVSMAKPFLGWQKYANVGFSLYRSLGNLPWNLSNMQEIGLILQYNSQIWNRKLHHNMKLNTIWRKFCPTEKAAFSIREHAGHTMKCSVQNSLAYDTRDRPLLATKGVLLKIAQEYAGLLGDAAFVKHQIDAQAATPLFMGTFLSASYQFAIINTLAVHRSLHLLDRLYVGGPHDVRGFGWNTIGGRADISSCVGGATSAIGVLHIYRPLLPPEMLFAHAFVSGGAVASTDSRHRLRDMSDALRVSAGLGLTFLIKNFVRIELNYVIPLRYMSGDQCAPSFQMGVGLNFL</sequence>
<dbReference type="InterPro" id="IPR039910">
    <property type="entry name" value="D15-like"/>
</dbReference>
<dbReference type="STRING" id="1147741.A0A158Q6Y3"/>
<evidence type="ECO:0000256" key="5">
    <source>
        <dbReference type="ARBA" id="ARBA00023136"/>
    </source>
</evidence>
<dbReference type="GO" id="GO:0005741">
    <property type="term" value="C:mitochondrial outer membrane"/>
    <property type="evidence" value="ECO:0007669"/>
    <property type="project" value="UniProtKB-SubCell"/>
</dbReference>
<evidence type="ECO:0000256" key="2">
    <source>
        <dbReference type="ARBA" id="ARBA00010913"/>
    </source>
</evidence>
<dbReference type="WBParaSite" id="EEL_0000092101-mRNA-1">
    <property type="protein sequence ID" value="EEL_0000092101-mRNA-1"/>
    <property type="gene ID" value="EEL_0000092101"/>
</dbReference>
<keyword evidence="7" id="KW-1185">Reference proteome</keyword>
<keyword evidence="5" id="KW-0472">Membrane</keyword>
<dbReference type="Gene3D" id="2.40.160.50">
    <property type="entry name" value="membrane protein fhac: a member of the omp85/tpsb transporter family"/>
    <property type="match status" value="1"/>
</dbReference>
<comment type="similarity">
    <text evidence="2">Belongs to the SAM50/omp85 family.</text>
</comment>
<name>A0A158Q6Y3_9BILA</name>
<reference evidence="8" key="1">
    <citation type="submission" date="2016-04" db="UniProtKB">
        <authorList>
            <consortium name="WormBaseParasite"/>
        </authorList>
    </citation>
    <scope>IDENTIFICATION</scope>
</reference>
<organism evidence="7 8">
    <name type="scientific">Elaeophora elaphi</name>
    <dbReference type="NCBI Taxonomy" id="1147741"/>
    <lineage>
        <taxon>Eukaryota</taxon>
        <taxon>Metazoa</taxon>
        <taxon>Ecdysozoa</taxon>
        <taxon>Nematoda</taxon>
        <taxon>Chromadorea</taxon>
        <taxon>Rhabditida</taxon>
        <taxon>Spirurina</taxon>
        <taxon>Spiruromorpha</taxon>
        <taxon>Filarioidea</taxon>
        <taxon>Onchocercidae</taxon>
        <taxon>Elaeophora</taxon>
    </lineage>
</organism>
<keyword evidence="4" id="KW-0812">Transmembrane</keyword>
<evidence type="ECO:0000256" key="1">
    <source>
        <dbReference type="ARBA" id="ARBA00004374"/>
    </source>
</evidence>
<evidence type="ECO:0000313" key="7">
    <source>
        <dbReference type="Proteomes" id="UP000050640"/>
    </source>
</evidence>
<dbReference type="InterPro" id="IPR000184">
    <property type="entry name" value="Bac_surfAg_D15"/>
</dbReference>
<evidence type="ECO:0000256" key="3">
    <source>
        <dbReference type="ARBA" id="ARBA00022452"/>
    </source>
</evidence>
<dbReference type="PANTHER" id="PTHR12815">
    <property type="entry name" value="SORTING AND ASSEMBLY MACHINERY SAMM50 PROTEIN FAMILY MEMBER"/>
    <property type="match status" value="1"/>
</dbReference>